<evidence type="ECO:0000313" key="2">
    <source>
        <dbReference type="Proteomes" id="UP001152888"/>
    </source>
</evidence>
<proteinExistence type="predicted"/>
<name>A0A9P0JPF8_ACAOB</name>
<protein>
    <submittedName>
        <fullName evidence="1">Uncharacterized protein</fullName>
    </submittedName>
</protein>
<dbReference type="Proteomes" id="UP001152888">
    <property type="component" value="Unassembled WGS sequence"/>
</dbReference>
<keyword evidence="2" id="KW-1185">Reference proteome</keyword>
<reference evidence="1" key="1">
    <citation type="submission" date="2022-03" db="EMBL/GenBank/DDBJ databases">
        <authorList>
            <person name="Sayadi A."/>
        </authorList>
    </citation>
    <scope>NUCLEOTIDE SEQUENCE</scope>
</reference>
<gene>
    <name evidence="1" type="ORF">ACAOBT_LOCUS2177</name>
</gene>
<dbReference type="AlphaFoldDB" id="A0A9P0JPF8"/>
<comment type="caution">
    <text evidence="1">The sequence shown here is derived from an EMBL/GenBank/DDBJ whole genome shotgun (WGS) entry which is preliminary data.</text>
</comment>
<sequence>MFCVIVQEKVSTAWTKYTSLSRVPTVIPRLLTRIVLTVHLWRNSSFTRMVGCIIMFCEAE</sequence>
<organism evidence="1 2">
    <name type="scientific">Acanthoscelides obtectus</name>
    <name type="common">Bean weevil</name>
    <name type="synonym">Bruchus obtectus</name>
    <dbReference type="NCBI Taxonomy" id="200917"/>
    <lineage>
        <taxon>Eukaryota</taxon>
        <taxon>Metazoa</taxon>
        <taxon>Ecdysozoa</taxon>
        <taxon>Arthropoda</taxon>
        <taxon>Hexapoda</taxon>
        <taxon>Insecta</taxon>
        <taxon>Pterygota</taxon>
        <taxon>Neoptera</taxon>
        <taxon>Endopterygota</taxon>
        <taxon>Coleoptera</taxon>
        <taxon>Polyphaga</taxon>
        <taxon>Cucujiformia</taxon>
        <taxon>Chrysomeloidea</taxon>
        <taxon>Chrysomelidae</taxon>
        <taxon>Bruchinae</taxon>
        <taxon>Bruchini</taxon>
        <taxon>Acanthoscelides</taxon>
    </lineage>
</organism>
<dbReference type="EMBL" id="CAKOFQ010006671">
    <property type="protein sequence ID" value="CAH1957571.1"/>
    <property type="molecule type" value="Genomic_DNA"/>
</dbReference>
<accession>A0A9P0JPF8</accession>
<evidence type="ECO:0000313" key="1">
    <source>
        <dbReference type="EMBL" id="CAH1957571.1"/>
    </source>
</evidence>